<name>M4Z7L7_9BRAD</name>
<dbReference type="STRING" id="1245469.S58_35610"/>
<accession>M4Z7L7</accession>
<dbReference type="EMBL" id="AP012603">
    <property type="protein sequence ID" value="BAM89554.1"/>
    <property type="molecule type" value="Genomic_DNA"/>
</dbReference>
<dbReference type="AlphaFoldDB" id="M4Z7L7"/>
<evidence type="ECO:0000313" key="2">
    <source>
        <dbReference type="Proteomes" id="UP000011841"/>
    </source>
</evidence>
<organism evidence="1 2">
    <name type="scientific">Bradyrhizobium oligotrophicum S58</name>
    <dbReference type="NCBI Taxonomy" id="1245469"/>
    <lineage>
        <taxon>Bacteria</taxon>
        <taxon>Pseudomonadati</taxon>
        <taxon>Pseudomonadota</taxon>
        <taxon>Alphaproteobacteria</taxon>
        <taxon>Hyphomicrobiales</taxon>
        <taxon>Nitrobacteraceae</taxon>
        <taxon>Bradyrhizobium</taxon>
    </lineage>
</organism>
<protein>
    <submittedName>
        <fullName evidence="1">Uncharacterized protein</fullName>
    </submittedName>
</protein>
<dbReference type="HOGENOM" id="CLU_3041026_0_0_5"/>
<keyword evidence="2" id="KW-1185">Reference proteome</keyword>
<sequence length="54" mass="5901">MGPDWSCRLPTVIGFSAASAPERSTAGAAIKVEVAMAERCRKRRRERVIKVPMG</sequence>
<evidence type="ECO:0000313" key="1">
    <source>
        <dbReference type="EMBL" id="BAM89554.1"/>
    </source>
</evidence>
<dbReference type="Proteomes" id="UP000011841">
    <property type="component" value="Chromosome"/>
</dbReference>
<reference evidence="1 2" key="1">
    <citation type="journal article" date="2013" name="Appl. Environ. Microbiol.">
        <title>Genome analysis suggests that the soil oligotrophic bacterium Agromonas oligotrophica (Bradyrhizobium oligotrophicum) is a nitrogen-fixing symbiont of Aeschynomene indica.</title>
        <authorList>
            <person name="Okubo T."/>
            <person name="Fukushima S."/>
            <person name="Itakura M."/>
            <person name="Oshima K."/>
            <person name="Longtonglang A."/>
            <person name="Teaumroong N."/>
            <person name="Mitsui H."/>
            <person name="Hattori M."/>
            <person name="Hattori R."/>
            <person name="Hattori T."/>
            <person name="Minamisawa K."/>
        </authorList>
    </citation>
    <scope>NUCLEOTIDE SEQUENCE [LARGE SCALE GENOMIC DNA]</scope>
    <source>
        <strain evidence="1 2">S58</strain>
    </source>
</reference>
<proteinExistence type="predicted"/>
<dbReference type="KEGG" id="aol:S58_35610"/>
<gene>
    <name evidence="1" type="ORF">S58_35610</name>
</gene>